<dbReference type="InterPro" id="IPR023753">
    <property type="entry name" value="FAD/NAD-binding_dom"/>
</dbReference>
<dbReference type="PANTHER" id="PTHR43706">
    <property type="entry name" value="NADH DEHYDROGENASE"/>
    <property type="match status" value="1"/>
</dbReference>
<dbReference type="AlphaFoldDB" id="A0A4R0NIZ4"/>
<comment type="catalytic activity">
    <reaction evidence="7">
        <text>a quinone + NADH + H(+) = a quinol + NAD(+)</text>
        <dbReference type="Rhea" id="RHEA:46160"/>
        <dbReference type="ChEBI" id="CHEBI:15378"/>
        <dbReference type="ChEBI" id="CHEBI:24646"/>
        <dbReference type="ChEBI" id="CHEBI:57540"/>
        <dbReference type="ChEBI" id="CHEBI:57945"/>
        <dbReference type="ChEBI" id="CHEBI:132124"/>
        <dbReference type="EC" id="1.6.5.9"/>
    </reaction>
</comment>
<protein>
    <recommendedName>
        <fullName evidence="2">NADH:ubiquinone reductase (non-electrogenic)</fullName>
        <ecNumber evidence="2">1.6.5.9</ecNumber>
    </recommendedName>
</protein>
<evidence type="ECO:0000256" key="3">
    <source>
        <dbReference type="ARBA" id="ARBA00022630"/>
    </source>
</evidence>
<dbReference type="Pfam" id="PF07992">
    <property type="entry name" value="Pyr_redox_2"/>
    <property type="match status" value="1"/>
</dbReference>
<evidence type="ECO:0000256" key="7">
    <source>
        <dbReference type="ARBA" id="ARBA00047599"/>
    </source>
</evidence>
<evidence type="ECO:0000256" key="5">
    <source>
        <dbReference type="ARBA" id="ARBA00023002"/>
    </source>
</evidence>
<feature type="domain" description="FAD/NAD(P)-binding" evidence="9">
    <location>
        <begin position="6"/>
        <end position="327"/>
    </location>
</feature>
<dbReference type="SUPFAM" id="SSF51905">
    <property type="entry name" value="FAD/NAD(P)-binding domain"/>
    <property type="match status" value="2"/>
</dbReference>
<keyword evidence="6" id="KW-0520">NAD</keyword>
<evidence type="ECO:0000256" key="6">
    <source>
        <dbReference type="ARBA" id="ARBA00023027"/>
    </source>
</evidence>
<dbReference type="EMBL" id="SJSL01000004">
    <property type="protein sequence ID" value="TCD00179.1"/>
    <property type="molecule type" value="Genomic_DNA"/>
</dbReference>
<organism evidence="10 11">
    <name type="scientific">Pedobacter psychroterrae</name>
    <dbReference type="NCBI Taxonomy" id="2530453"/>
    <lineage>
        <taxon>Bacteria</taxon>
        <taxon>Pseudomonadati</taxon>
        <taxon>Bacteroidota</taxon>
        <taxon>Sphingobacteriia</taxon>
        <taxon>Sphingobacteriales</taxon>
        <taxon>Sphingobacteriaceae</taxon>
        <taxon>Pedobacter</taxon>
    </lineage>
</organism>
<dbReference type="EC" id="1.6.5.9" evidence="2"/>
<sequence>MTSSSKKIVIVGGGFAGLNLAKKLSNNQHYEVVLVDKNNYHFFPPLLYQVSTAFIEASNISYPFRRMFQNKPNLSFYMGSLLNINASDNSIETENGRLTYDYLVLAMGTETNFFGMENVKEKALPMKTIDDALHLRNHILLMLEKAVRSPDLREKEKLGNIVIAGGGPTGVEIAGMLAEMGSNIIAKDYPTTRRGTSKIYLVDSGAELLGPMSKKSQEEAHSILKKLGVQILLNTTVKDFIDDKVILGNGNSINTSTLIWSTGVIAKEAPGLPVESITRGRRILVDGFNKVNGTTNIYAIGDQSFQTADPDYPNGHPQLAQVAIQQGKLLAANLINLADGKSMKAFKYTNKGSMAIIAKYKAVVDLPKGFFKGFFAWIVWLFIHIIPIAGFRNKGKLAFNWFWSFVTNDPTLRLIIRPEKSAKP</sequence>
<keyword evidence="8" id="KW-0472">Membrane</keyword>
<proteinExistence type="inferred from homology"/>
<keyword evidence="8" id="KW-0812">Transmembrane</keyword>
<reference evidence="10 11" key="1">
    <citation type="submission" date="2019-02" db="EMBL/GenBank/DDBJ databases">
        <title>Pedobacter sp. RP-1-14 sp. nov., isolated from Arctic soil.</title>
        <authorList>
            <person name="Dahal R.H."/>
        </authorList>
    </citation>
    <scope>NUCLEOTIDE SEQUENCE [LARGE SCALE GENOMIC DNA]</scope>
    <source>
        <strain evidence="10 11">RP-1-14</strain>
    </source>
</reference>
<dbReference type="InterPro" id="IPR036188">
    <property type="entry name" value="FAD/NAD-bd_sf"/>
</dbReference>
<dbReference type="PANTHER" id="PTHR43706:SF47">
    <property type="entry name" value="EXTERNAL NADH-UBIQUINONE OXIDOREDUCTASE 1, MITOCHONDRIAL-RELATED"/>
    <property type="match status" value="1"/>
</dbReference>
<keyword evidence="11" id="KW-1185">Reference proteome</keyword>
<accession>A0A4R0NIZ4</accession>
<dbReference type="InterPro" id="IPR045024">
    <property type="entry name" value="NDH-2"/>
</dbReference>
<evidence type="ECO:0000313" key="11">
    <source>
        <dbReference type="Proteomes" id="UP000293347"/>
    </source>
</evidence>
<evidence type="ECO:0000256" key="1">
    <source>
        <dbReference type="ARBA" id="ARBA00005272"/>
    </source>
</evidence>
<keyword evidence="8" id="KW-1133">Transmembrane helix</keyword>
<evidence type="ECO:0000259" key="9">
    <source>
        <dbReference type="Pfam" id="PF07992"/>
    </source>
</evidence>
<dbReference type="PRINTS" id="PR00411">
    <property type="entry name" value="PNDRDTASEI"/>
</dbReference>
<evidence type="ECO:0000256" key="4">
    <source>
        <dbReference type="ARBA" id="ARBA00022827"/>
    </source>
</evidence>
<comment type="caution">
    <text evidence="10">The sequence shown here is derived from an EMBL/GenBank/DDBJ whole genome shotgun (WGS) entry which is preliminary data.</text>
</comment>
<dbReference type="OrthoDB" id="9781621at2"/>
<gene>
    <name evidence="10" type="ORF">EZ437_15815</name>
</gene>
<evidence type="ECO:0000256" key="8">
    <source>
        <dbReference type="SAM" id="Phobius"/>
    </source>
</evidence>
<evidence type="ECO:0000256" key="2">
    <source>
        <dbReference type="ARBA" id="ARBA00012637"/>
    </source>
</evidence>
<dbReference type="GO" id="GO:0050136">
    <property type="term" value="F:NADH dehydrogenase (quinone) (non-electrogenic) activity"/>
    <property type="evidence" value="ECO:0007669"/>
    <property type="project" value="UniProtKB-EC"/>
</dbReference>
<comment type="similarity">
    <text evidence="1">Belongs to the NADH dehydrogenase family.</text>
</comment>
<keyword evidence="5" id="KW-0560">Oxidoreductase</keyword>
<keyword evidence="3" id="KW-0285">Flavoprotein</keyword>
<evidence type="ECO:0000313" key="10">
    <source>
        <dbReference type="EMBL" id="TCD00179.1"/>
    </source>
</evidence>
<name>A0A4R0NIZ4_9SPHI</name>
<keyword evidence="4" id="KW-0274">FAD</keyword>
<feature type="transmembrane region" description="Helical" evidence="8">
    <location>
        <begin position="374"/>
        <end position="391"/>
    </location>
</feature>
<dbReference type="Proteomes" id="UP000293347">
    <property type="component" value="Unassembled WGS sequence"/>
</dbReference>
<dbReference type="Gene3D" id="3.50.50.100">
    <property type="match status" value="1"/>
</dbReference>
<dbReference type="PRINTS" id="PR00368">
    <property type="entry name" value="FADPNR"/>
</dbReference>
<dbReference type="RefSeq" id="WP_131597034.1">
    <property type="nucleotide sequence ID" value="NZ_SJSL01000004.1"/>
</dbReference>